<dbReference type="Proteomes" id="UP000813462">
    <property type="component" value="Unassembled WGS sequence"/>
</dbReference>
<keyword evidence="3" id="KW-0862">Zinc</keyword>
<dbReference type="InterPro" id="IPR001222">
    <property type="entry name" value="Znf_TFIIS"/>
</dbReference>
<evidence type="ECO:0000313" key="10">
    <source>
        <dbReference type="Proteomes" id="UP000813462"/>
    </source>
</evidence>
<feature type="domain" description="TFIIS-type" evidence="8">
    <location>
        <begin position="186"/>
        <end position="226"/>
    </location>
</feature>
<dbReference type="PROSITE" id="PS51133">
    <property type="entry name" value="ZF_TFIIS_2"/>
    <property type="match status" value="1"/>
</dbReference>
<gene>
    <name evidence="9" type="ORF">FEM48_Zijuj03G0119600</name>
</gene>
<organism evidence="9 10">
    <name type="scientific">Ziziphus jujuba var. spinosa</name>
    <dbReference type="NCBI Taxonomy" id="714518"/>
    <lineage>
        <taxon>Eukaryota</taxon>
        <taxon>Viridiplantae</taxon>
        <taxon>Streptophyta</taxon>
        <taxon>Embryophyta</taxon>
        <taxon>Tracheophyta</taxon>
        <taxon>Spermatophyta</taxon>
        <taxon>Magnoliopsida</taxon>
        <taxon>eudicotyledons</taxon>
        <taxon>Gunneridae</taxon>
        <taxon>Pentapetalae</taxon>
        <taxon>rosids</taxon>
        <taxon>fabids</taxon>
        <taxon>Rosales</taxon>
        <taxon>Rhamnaceae</taxon>
        <taxon>Paliureae</taxon>
        <taxon>Ziziphus</taxon>
    </lineage>
</organism>
<dbReference type="PANTHER" id="PTHR11477:SF0">
    <property type="entry name" value="IP08861P-RELATED"/>
    <property type="match status" value="1"/>
</dbReference>
<sequence length="228" mass="25034">MAGEAGLFKFLSPRRRPQPADIQAVALWGVAAGSGALWLVQVVVVSEFALFLLALHLLTKGNICCGFLIRIGGGRATISLSWLWNHISKSKEAGHNVMPSSGKASDSEETVTTERKVVTTENTSPAENVNVEVEKITKEMENLPPITCTGEIASDETKEQTTKKLEEEAVLLFDCERGNEPKAIADLFKCGRCGQRNTTFYQIPNADADESMTTYVNCTNCNNRWKFC</sequence>
<dbReference type="GO" id="GO:0008270">
    <property type="term" value="F:zinc ion binding"/>
    <property type="evidence" value="ECO:0007669"/>
    <property type="project" value="UniProtKB-KW"/>
</dbReference>
<comment type="caution">
    <text evidence="9">The sequence shown here is derived from an EMBL/GenBank/DDBJ whole genome shotgun (WGS) entry which is preliminary data.</text>
</comment>
<protein>
    <recommendedName>
        <fullName evidence="8">TFIIS-type domain-containing protein</fullName>
    </recommendedName>
</protein>
<dbReference type="PANTHER" id="PTHR11477">
    <property type="entry name" value="TRANSCRIPTION FACTOR S-II ZINC FINGER DOMAIN-CONTAINING PROTEIN"/>
    <property type="match status" value="1"/>
</dbReference>
<evidence type="ECO:0000256" key="4">
    <source>
        <dbReference type="ARBA" id="ARBA00023242"/>
    </source>
</evidence>
<keyword evidence="7" id="KW-0812">Transmembrane</keyword>
<dbReference type="Pfam" id="PF01096">
    <property type="entry name" value="Zn_ribbon_TFIIS"/>
    <property type="match status" value="1"/>
</dbReference>
<accession>A0A978VQ65</accession>
<evidence type="ECO:0000259" key="8">
    <source>
        <dbReference type="PROSITE" id="PS51133"/>
    </source>
</evidence>
<keyword evidence="7" id="KW-1133">Transmembrane helix</keyword>
<dbReference type="SUPFAM" id="SSF57783">
    <property type="entry name" value="Zinc beta-ribbon"/>
    <property type="match status" value="1"/>
</dbReference>
<evidence type="ECO:0000256" key="5">
    <source>
        <dbReference type="PROSITE-ProRule" id="PRU00472"/>
    </source>
</evidence>
<feature type="transmembrane region" description="Helical" evidence="7">
    <location>
        <begin position="24"/>
        <end position="44"/>
    </location>
</feature>
<keyword evidence="2 5" id="KW-0863">Zinc-finger</keyword>
<evidence type="ECO:0000313" key="9">
    <source>
        <dbReference type="EMBL" id="KAH7537690.1"/>
    </source>
</evidence>
<evidence type="ECO:0000256" key="6">
    <source>
        <dbReference type="SAM" id="MobiDB-lite"/>
    </source>
</evidence>
<dbReference type="CDD" id="cd13749">
    <property type="entry name" value="Zn-ribbon_TFIIS"/>
    <property type="match status" value="1"/>
</dbReference>
<dbReference type="Gene3D" id="2.20.25.10">
    <property type="match status" value="1"/>
</dbReference>
<proteinExistence type="predicted"/>
<keyword evidence="4" id="KW-0539">Nucleus</keyword>
<dbReference type="GO" id="GO:0003676">
    <property type="term" value="F:nucleic acid binding"/>
    <property type="evidence" value="ECO:0007669"/>
    <property type="project" value="InterPro"/>
</dbReference>
<keyword evidence="7" id="KW-0472">Membrane</keyword>
<dbReference type="GO" id="GO:0006351">
    <property type="term" value="P:DNA-templated transcription"/>
    <property type="evidence" value="ECO:0007669"/>
    <property type="project" value="InterPro"/>
</dbReference>
<dbReference type="GO" id="GO:0005634">
    <property type="term" value="C:nucleus"/>
    <property type="evidence" value="ECO:0007669"/>
    <property type="project" value="TreeGrafter"/>
</dbReference>
<keyword evidence="1" id="KW-0479">Metal-binding</keyword>
<dbReference type="SMART" id="SM00440">
    <property type="entry name" value="ZnF_C2C2"/>
    <property type="match status" value="1"/>
</dbReference>
<evidence type="ECO:0000256" key="3">
    <source>
        <dbReference type="ARBA" id="ARBA00022833"/>
    </source>
</evidence>
<dbReference type="AlphaFoldDB" id="A0A978VQ65"/>
<evidence type="ECO:0000256" key="2">
    <source>
        <dbReference type="ARBA" id="ARBA00022771"/>
    </source>
</evidence>
<evidence type="ECO:0000256" key="1">
    <source>
        <dbReference type="ARBA" id="ARBA00022723"/>
    </source>
</evidence>
<dbReference type="EMBL" id="JAEACU010000003">
    <property type="protein sequence ID" value="KAH7537690.1"/>
    <property type="molecule type" value="Genomic_DNA"/>
</dbReference>
<evidence type="ECO:0000256" key="7">
    <source>
        <dbReference type="SAM" id="Phobius"/>
    </source>
</evidence>
<name>A0A978VQ65_ZIZJJ</name>
<reference evidence="9" key="1">
    <citation type="journal article" date="2021" name="Front. Plant Sci.">
        <title>Chromosome-Scale Genome Assembly for Chinese Sour Jujube and Insights Into Its Genome Evolution and Domestication Signature.</title>
        <authorList>
            <person name="Shen L.-Y."/>
            <person name="Luo H."/>
            <person name="Wang X.-L."/>
            <person name="Wang X.-M."/>
            <person name="Qiu X.-J."/>
            <person name="Liu H."/>
            <person name="Zhou S.-S."/>
            <person name="Jia K.-H."/>
            <person name="Nie S."/>
            <person name="Bao Y.-T."/>
            <person name="Zhang R.-G."/>
            <person name="Yun Q.-Z."/>
            <person name="Chai Y.-H."/>
            <person name="Lu J.-Y."/>
            <person name="Li Y."/>
            <person name="Zhao S.-W."/>
            <person name="Mao J.-F."/>
            <person name="Jia S.-G."/>
            <person name="Mao Y.-M."/>
        </authorList>
    </citation>
    <scope>NUCLEOTIDE SEQUENCE</scope>
    <source>
        <strain evidence="9">AT0</strain>
        <tissue evidence="9">Leaf</tissue>
    </source>
</reference>
<feature type="region of interest" description="Disordered" evidence="6">
    <location>
        <begin position="95"/>
        <end position="124"/>
    </location>
</feature>